<dbReference type="Pfam" id="PF00106">
    <property type="entry name" value="adh_short"/>
    <property type="match status" value="1"/>
</dbReference>
<sequence>MRAVKTNLKKGMAEFMHLDLASLKVKCKQKHNLSVHAFAAAFRARDLPLHRLINNAGIFLPKDALTEDDMEIQMQVNYFGHVYLSQLLLPSLAAGSPSRLVWVSSATEAAAPAAIDWDNLGGRGYCSDYTTYARSKLYIRMAAREMQRRLRGACIDVYAVHLGIARTDLWCKINMHKVDALRDYLAELVFCQPAFLGAFPIMHAACAPAEQLPGKGGVFVYGPPYKRIWTGLILTLNWMCNTHQNKADHPLVYDEEACRRLYEASLHFLSEKTGEKLESGPSKPHTDASHPGNTRAAEFTGASHAGATKAEE</sequence>
<comment type="similarity">
    <text evidence="1">Belongs to the short-chain dehydrogenases/reductases (SDR) family.</text>
</comment>
<protein>
    <submittedName>
        <fullName evidence="4">Uncharacterized protein</fullName>
    </submittedName>
</protein>
<proteinExistence type="inferred from homology"/>
<dbReference type="Proteomes" id="UP001489004">
    <property type="component" value="Unassembled WGS sequence"/>
</dbReference>
<keyword evidence="2" id="KW-0560">Oxidoreductase</keyword>
<evidence type="ECO:0000256" key="1">
    <source>
        <dbReference type="ARBA" id="ARBA00006484"/>
    </source>
</evidence>
<dbReference type="GO" id="GO:0016491">
    <property type="term" value="F:oxidoreductase activity"/>
    <property type="evidence" value="ECO:0007669"/>
    <property type="project" value="UniProtKB-KW"/>
</dbReference>
<comment type="caution">
    <text evidence="4">The sequence shown here is derived from an EMBL/GenBank/DDBJ whole genome shotgun (WGS) entry which is preliminary data.</text>
</comment>
<dbReference type="PANTHER" id="PTHR24320:SF148">
    <property type="entry name" value="NAD(P)-BINDING ROSSMANN-FOLD SUPERFAMILY PROTEIN"/>
    <property type="match status" value="1"/>
</dbReference>
<dbReference type="AlphaFoldDB" id="A0AAW1QEW2"/>
<evidence type="ECO:0000256" key="2">
    <source>
        <dbReference type="ARBA" id="ARBA00023002"/>
    </source>
</evidence>
<accession>A0AAW1QEW2</accession>
<name>A0AAW1QEW2_9CHLO</name>
<dbReference type="PANTHER" id="PTHR24320">
    <property type="entry name" value="RETINOL DEHYDROGENASE"/>
    <property type="match status" value="1"/>
</dbReference>
<dbReference type="InterPro" id="IPR036291">
    <property type="entry name" value="NAD(P)-bd_dom_sf"/>
</dbReference>
<reference evidence="4 5" key="1">
    <citation type="journal article" date="2024" name="Nat. Commun.">
        <title>Phylogenomics reveals the evolutionary origins of lichenization in chlorophyte algae.</title>
        <authorList>
            <person name="Puginier C."/>
            <person name="Libourel C."/>
            <person name="Otte J."/>
            <person name="Skaloud P."/>
            <person name="Haon M."/>
            <person name="Grisel S."/>
            <person name="Petersen M."/>
            <person name="Berrin J.G."/>
            <person name="Delaux P.M."/>
            <person name="Dal Grande F."/>
            <person name="Keller J."/>
        </authorList>
    </citation>
    <scope>NUCLEOTIDE SEQUENCE [LARGE SCALE GENOMIC DNA]</scope>
    <source>
        <strain evidence="4 5">SAG 2043</strain>
    </source>
</reference>
<evidence type="ECO:0000256" key="3">
    <source>
        <dbReference type="SAM" id="MobiDB-lite"/>
    </source>
</evidence>
<dbReference type="InterPro" id="IPR002347">
    <property type="entry name" value="SDR_fam"/>
</dbReference>
<dbReference type="SUPFAM" id="SSF51735">
    <property type="entry name" value="NAD(P)-binding Rossmann-fold domains"/>
    <property type="match status" value="1"/>
</dbReference>
<dbReference type="EMBL" id="JALJOR010000003">
    <property type="protein sequence ID" value="KAK9819965.1"/>
    <property type="molecule type" value="Genomic_DNA"/>
</dbReference>
<feature type="region of interest" description="Disordered" evidence="3">
    <location>
        <begin position="273"/>
        <end position="312"/>
    </location>
</feature>
<evidence type="ECO:0000313" key="4">
    <source>
        <dbReference type="EMBL" id="KAK9819965.1"/>
    </source>
</evidence>
<feature type="compositionally biased region" description="Basic and acidic residues" evidence="3">
    <location>
        <begin position="273"/>
        <end position="288"/>
    </location>
</feature>
<gene>
    <name evidence="4" type="ORF">WJX72_004522</name>
</gene>
<organism evidence="4 5">
    <name type="scientific">[Myrmecia] bisecta</name>
    <dbReference type="NCBI Taxonomy" id="41462"/>
    <lineage>
        <taxon>Eukaryota</taxon>
        <taxon>Viridiplantae</taxon>
        <taxon>Chlorophyta</taxon>
        <taxon>core chlorophytes</taxon>
        <taxon>Trebouxiophyceae</taxon>
        <taxon>Trebouxiales</taxon>
        <taxon>Trebouxiaceae</taxon>
        <taxon>Myrmecia</taxon>
    </lineage>
</organism>
<evidence type="ECO:0000313" key="5">
    <source>
        <dbReference type="Proteomes" id="UP001489004"/>
    </source>
</evidence>
<dbReference type="Gene3D" id="3.40.50.720">
    <property type="entry name" value="NAD(P)-binding Rossmann-like Domain"/>
    <property type="match status" value="1"/>
</dbReference>
<keyword evidence="5" id="KW-1185">Reference proteome</keyword>